<proteinExistence type="predicted"/>
<keyword evidence="2" id="KW-1185">Reference proteome</keyword>
<evidence type="ECO:0000313" key="1">
    <source>
        <dbReference type="EMBL" id="RNB79564.1"/>
    </source>
</evidence>
<dbReference type="EMBL" id="RHHQ01000028">
    <property type="protein sequence ID" value="RNB79564.1"/>
    <property type="molecule type" value="Genomic_DNA"/>
</dbReference>
<evidence type="ECO:0000313" key="2">
    <source>
        <dbReference type="Proteomes" id="UP000271031"/>
    </source>
</evidence>
<reference evidence="1 2" key="1">
    <citation type="submission" date="2018-10" db="EMBL/GenBank/DDBJ databases">
        <title>Phylogenomics of Brevibacillus.</title>
        <authorList>
            <person name="Dunlap C."/>
        </authorList>
    </citation>
    <scope>NUCLEOTIDE SEQUENCE [LARGE SCALE GENOMIC DNA]</scope>
    <source>
        <strain evidence="1 2">JCM 15716</strain>
    </source>
</reference>
<organism evidence="1 2">
    <name type="scientific">Brevibacillus fluminis</name>
    <dbReference type="NCBI Taxonomy" id="511487"/>
    <lineage>
        <taxon>Bacteria</taxon>
        <taxon>Bacillati</taxon>
        <taxon>Bacillota</taxon>
        <taxon>Bacilli</taxon>
        <taxon>Bacillales</taxon>
        <taxon>Paenibacillaceae</taxon>
        <taxon>Brevibacillus</taxon>
    </lineage>
</organism>
<protein>
    <submittedName>
        <fullName evidence="1">Uncharacterized protein</fullName>
    </submittedName>
</protein>
<comment type="caution">
    <text evidence="1">The sequence shown here is derived from an EMBL/GenBank/DDBJ whole genome shotgun (WGS) entry which is preliminary data.</text>
</comment>
<dbReference type="Proteomes" id="UP000271031">
    <property type="component" value="Unassembled WGS sequence"/>
</dbReference>
<sequence length="65" mass="7261">MDGMLFLHAAAKGFLEKAERKPLTGPTEAQQKNRTSFAPHIIIEIHPPRSVWLWGAVLFFCGAVQ</sequence>
<accession>A0A3M8CV04</accession>
<name>A0A3M8CV04_9BACL</name>
<dbReference type="AlphaFoldDB" id="A0A3M8CV04"/>
<gene>
    <name evidence="1" type="ORF">EDM56_28995</name>
</gene>